<evidence type="ECO:0000259" key="2">
    <source>
        <dbReference type="Pfam" id="PF01370"/>
    </source>
</evidence>
<dbReference type="AlphaFoldDB" id="A0A8J3MQE1"/>
<gene>
    <name evidence="3" type="ORF">KSX_29650</name>
</gene>
<evidence type="ECO:0000313" key="4">
    <source>
        <dbReference type="Proteomes" id="UP000612362"/>
    </source>
</evidence>
<dbReference type="Pfam" id="PF01370">
    <property type="entry name" value="Epimerase"/>
    <property type="match status" value="1"/>
</dbReference>
<dbReference type="InterPro" id="IPR036291">
    <property type="entry name" value="NAD(P)-bd_dom_sf"/>
</dbReference>
<proteinExistence type="inferred from homology"/>
<reference evidence="3" key="1">
    <citation type="submission" date="2020-10" db="EMBL/GenBank/DDBJ databases">
        <title>Taxonomic study of unclassified bacteria belonging to the class Ktedonobacteria.</title>
        <authorList>
            <person name="Yabe S."/>
            <person name="Wang C.M."/>
            <person name="Zheng Y."/>
            <person name="Sakai Y."/>
            <person name="Cavaletti L."/>
            <person name="Monciardini P."/>
            <person name="Donadio S."/>
        </authorList>
    </citation>
    <scope>NUCLEOTIDE SEQUENCE</scope>
    <source>
        <strain evidence="3">SOSP1-1</strain>
    </source>
</reference>
<sequence>MKILVTGGAGFIGSHIVDHYITEGNQVAVVDNFWADGGGKEANLNPQAQLIRADITDEEALARAFDEIQPEIVCHQAAQHSVAVSTRHPQLDAQVNVLGLINVLSNCTRVGTRKIIFASSGATYGTPTRLPVDEDVLQRPESPYGITKLVAEHYLRYWQEANGLNYTALRYGNVFGPRQDPNGEAGVIAIFAKRFLTHQSVRIDWDGEQSKDYVYVGDVARANVLALTRGDNDIFCIGTNEAISVNKIYQTLVGLTGYEPEIIRAPKRAGDLYKAQFNYSKAERLLGWKPSITFEEGVHATLEYFQQQN</sequence>
<dbReference type="RefSeq" id="WP_220194172.1">
    <property type="nucleotide sequence ID" value="NZ_BNJF01000001.1"/>
</dbReference>
<feature type="domain" description="NAD-dependent epimerase/dehydratase" evidence="2">
    <location>
        <begin position="3"/>
        <end position="238"/>
    </location>
</feature>
<comment type="caution">
    <text evidence="3">The sequence shown here is derived from an EMBL/GenBank/DDBJ whole genome shotgun (WGS) entry which is preliminary data.</text>
</comment>
<dbReference type="PANTHER" id="PTHR43000">
    <property type="entry name" value="DTDP-D-GLUCOSE 4,6-DEHYDRATASE-RELATED"/>
    <property type="match status" value="1"/>
</dbReference>
<dbReference type="Gene3D" id="3.40.50.720">
    <property type="entry name" value="NAD(P)-binding Rossmann-like Domain"/>
    <property type="match status" value="1"/>
</dbReference>
<dbReference type="SUPFAM" id="SSF51735">
    <property type="entry name" value="NAD(P)-binding Rossmann-fold domains"/>
    <property type="match status" value="1"/>
</dbReference>
<dbReference type="Proteomes" id="UP000612362">
    <property type="component" value="Unassembled WGS sequence"/>
</dbReference>
<dbReference type="Gene3D" id="3.90.25.10">
    <property type="entry name" value="UDP-galactose 4-epimerase, domain 1"/>
    <property type="match status" value="1"/>
</dbReference>
<evidence type="ECO:0000256" key="1">
    <source>
        <dbReference type="ARBA" id="ARBA00007637"/>
    </source>
</evidence>
<dbReference type="EMBL" id="BNJF01000001">
    <property type="protein sequence ID" value="GHO44802.1"/>
    <property type="molecule type" value="Genomic_DNA"/>
</dbReference>
<accession>A0A8J3MQE1</accession>
<protein>
    <submittedName>
        <fullName evidence="3">UDP-glucose 4-epimerase</fullName>
    </submittedName>
</protein>
<evidence type="ECO:0000313" key="3">
    <source>
        <dbReference type="EMBL" id="GHO44802.1"/>
    </source>
</evidence>
<comment type="similarity">
    <text evidence="1">Belongs to the NAD(P)-dependent epimerase/dehydratase family.</text>
</comment>
<dbReference type="InterPro" id="IPR001509">
    <property type="entry name" value="Epimerase_deHydtase"/>
</dbReference>
<organism evidence="3 4">
    <name type="scientific">Ktedonospora formicarum</name>
    <dbReference type="NCBI Taxonomy" id="2778364"/>
    <lineage>
        <taxon>Bacteria</taxon>
        <taxon>Bacillati</taxon>
        <taxon>Chloroflexota</taxon>
        <taxon>Ktedonobacteria</taxon>
        <taxon>Ktedonobacterales</taxon>
        <taxon>Ktedonobacteraceae</taxon>
        <taxon>Ktedonospora</taxon>
    </lineage>
</organism>
<name>A0A8J3MQE1_9CHLR</name>
<keyword evidence="4" id="KW-1185">Reference proteome</keyword>